<proteinExistence type="predicted"/>
<accession>A0A938BTT8</accession>
<evidence type="ECO:0000256" key="1">
    <source>
        <dbReference type="SAM" id="Phobius"/>
    </source>
</evidence>
<evidence type="ECO:0000313" key="2">
    <source>
        <dbReference type="EMBL" id="MBM3332249.1"/>
    </source>
</evidence>
<dbReference type="PANTHER" id="PTHR43471:SF10">
    <property type="entry name" value="SLL1107 PROTEIN"/>
    <property type="match status" value="1"/>
</dbReference>
<reference evidence="2" key="1">
    <citation type="submission" date="2019-03" db="EMBL/GenBank/DDBJ databases">
        <title>Lake Tanganyika Metagenome-Assembled Genomes (MAGs).</title>
        <authorList>
            <person name="Tran P."/>
        </authorList>
    </citation>
    <scope>NUCLEOTIDE SEQUENCE</scope>
    <source>
        <strain evidence="2">K_DeepCast_150m_m2_040</strain>
    </source>
</reference>
<feature type="transmembrane region" description="Helical" evidence="1">
    <location>
        <begin position="55"/>
        <end position="73"/>
    </location>
</feature>
<evidence type="ECO:0000313" key="3">
    <source>
        <dbReference type="Proteomes" id="UP000779900"/>
    </source>
</evidence>
<feature type="transmembrane region" description="Helical" evidence="1">
    <location>
        <begin position="260"/>
        <end position="284"/>
    </location>
</feature>
<dbReference type="GO" id="GO:0140359">
    <property type="term" value="F:ABC-type transporter activity"/>
    <property type="evidence" value="ECO:0007669"/>
    <property type="project" value="InterPro"/>
</dbReference>
<feature type="transmembrane region" description="Helical" evidence="1">
    <location>
        <begin position="88"/>
        <end position="110"/>
    </location>
</feature>
<comment type="caution">
    <text evidence="2">The sequence shown here is derived from an EMBL/GenBank/DDBJ whole genome shotgun (WGS) entry which is preliminary data.</text>
</comment>
<protein>
    <submittedName>
        <fullName evidence="2">ABC transporter permease</fullName>
    </submittedName>
</protein>
<dbReference type="Pfam" id="PF12679">
    <property type="entry name" value="ABC2_membrane_2"/>
    <property type="match status" value="1"/>
</dbReference>
<keyword evidence="1" id="KW-0472">Membrane</keyword>
<sequence length="289" mass="31770">MPRGRRHPGGRHRAAPADARRLLHGARRAGREEAVIERVSGIALNTFRESIRDKVLVTLIVFAVLVMGSARVIQPLALGEEAKIVKDLGLSAITLFCVLISILVGGRIVYREVEKRTIYIILAKPVRRWEFILGKYLGLMAVLVVSLAVMTAAFYAILLVLGVGAPLYLMLAVLMTLFQLAILTAVAVQFSTFSTPITGAVFTFAVYFVGHLLRDLKLLAAMNPSPVVKVVSYILYYALPNLGNFNIRPEVVYGAPLDPLALLFSGLYALVYTATLLLISTLIFNRKEF</sequence>
<dbReference type="AlphaFoldDB" id="A0A938BTT8"/>
<keyword evidence="1" id="KW-1133">Transmembrane helix</keyword>
<dbReference type="Proteomes" id="UP000779900">
    <property type="component" value="Unassembled WGS sequence"/>
</dbReference>
<feature type="transmembrane region" description="Helical" evidence="1">
    <location>
        <begin position="136"/>
        <end position="161"/>
    </location>
</feature>
<dbReference type="GO" id="GO:0005886">
    <property type="term" value="C:plasma membrane"/>
    <property type="evidence" value="ECO:0007669"/>
    <property type="project" value="UniProtKB-SubCell"/>
</dbReference>
<dbReference type="EMBL" id="VGIR01000070">
    <property type="protein sequence ID" value="MBM3332249.1"/>
    <property type="molecule type" value="Genomic_DNA"/>
</dbReference>
<keyword evidence="1" id="KW-0812">Transmembrane</keyword>
<dbReference type="PANTHER" id="PTHR43471">
    <property type="entry name" value="ABC TRANSPORTER PERMEASE"/>
    <property type="match status" value="1"/>
</dbReference>
<feature type="transmembrane region" description="Helical" evidence="1">
    <location>
        <begin position="195"/>
        <end position="213"/>
    </location>
</feature>
<gene>
    <name evidence="2" type="ORF">FJY68_10465</name>
</gene>
<name>A0A938BTT8_UNCW3</name>
<organism evidence="2 3">
    <name type="scientific">candidate division WOR-3 bacterium</name>
    <dbReference type="NCBI Taxonomy" id="2052148"/>
    <lineage>
        <taxon>Bacteria</taxon>
        <taxon>Bacteria division WOR-3</taxon>
    </lineage>
</organism>